<organism evidence="3 4">
    <name type="scientific">Paractinoplanes pyxinae</name>
    <dbReference type="NCBI Taxonomy" id="2997416"/>
    <lineage>
        <taxon>Bacteria</taxon>
        <taxon>Bacillati</taxon>
        <taxon>Actinomycetota</taxon>
        <taxon>Actinomycetes</taxon>
        <taxon>Micromonosporales</taxon>
        <taxon>Micromonosporaceae</taxon>
        <taxon>Paractinoplanes</taxon>
    </lineage>
</organism>
<dbReference type="RefSeq" id="WP_267569636.1">
    <property type="nucleotide sequence ID" value="NZ_JAPNTZ010000023.1"/>
</dbReference>
<keyword evidence="4" id="KW-1185">Reference proteome</keyword>
<proteinExistence type="predicted"/>
<keyword evidence="1" id="KW-0472">Membrane</keyword>
<feature type="domain" description="DUF6199" evidence="2">
    <location>
        <begin position="7"/>
        <end position="63"/>
    </location>
</feature>
<sequence length="214" mass="22875">MGLIIGGLALIAFALWTVIAPRHQWLTLNAWRYRDPDANEPSDLSYNLGRAAGVGTILLVVILGGYLIRANATQRDADDIRQAREQRFGTTHVELTPLPATSSAAAGGSSTGPLAVWRYATIDKANPFDLNVPTGANLLIAVDGAYRVDALNVQESTQQVTVTLTGSCTQAKILCDADRTSPVPPVRLYPVTLTAPLGDRPLIDQSTKTEAIGR</sequence>
<dbReference type="InterPro" id="IPR045679">
    <property type="entry name" value="DUF6199"/>
</dbReference>
<gene>
    <name evidence="3" type="ORF">OWR29_44210</name>
</gene>
<dbReference type="Pfam" id="PF19701">
    <property type="entry name" value="DUF6199"/>
    <property type="match status" value="1"/>
</dbReference>
<comment type="caution">
    <text evidence="3">The sequence shown here is derived from an EMBL/GenBank/DDBJ whole genome shotgun (WGS) entry which is preliminary data.</text>
</comment>
<accession>A0ABT4BGF4</accession>
<protein>
    <recommendedName>
        <fullName evidence="2">DUF6199 domain-containing protein</fullName>
    </recommendedName>
</protein>
<reference evidence="3" key="1">
    <citation type="submission" date="2022-11" db="EMBL/GenBank/DDBJ databases">
        <authorList>
            <person name="Somphong A."/>
            <person name="Phongsopitanun W."/>
        </authorList>
    </citation>
    <scope>NUCLEOTIDE SEQUENCE</scope>
    <source>
        <strain evidence="3">Pm04-4</strain>
    </source>
</reference>
<evidence type="ECO:0000313" key="3">
    <source>
        <dbReference type="EMBL" id="MCY1145047.1"/>
    </source>
</evidence>
<evidence type="ECO:0000313" key="4">
    <source>
        <dbReference type="Proteomes" id="UP001151002"/>
    </source>
</evidence>
<dbReference type="EMBL" id="JAPNTZ010000023">
    <property type="protein sequence ID" value="MCY1145047.1"/>
    <property type="molecule type" value="Genomic_DNA"/>
</dbReference>
<evidence type="ECO:0000259" key="2">
    <source>
        <dbReference type="Pfam" id="PF19701"/>
    </source>
</evidence>
<name>A0ABT4BGF4_9ACTN</name>
<feature type="transmembrane region" description="Helical" evidence="1">
    <location>
        <begin position="48"/>
        <end position="68"/>
    </location>
</feature>
<keyword evidence="1" id="KW-1133">Transmembrane helix</keyword>
<keyword evidence="1" id="KW-0812">Transmembrane</keyword>
<dbReference type="Proteomes" id="UP001151002">
    <property type="component" value="Unassembled WGS sequence"/>
</dbReference>
<evidence type="ECO:0000256" key="1">
    <source>
        <dbReference type="SAM" id="Phobius"/>
    </source>
</evidence>